<name>A0A3P7K1D8_STRVU</name>
<dbReference type="AlphaFoldDB" id="A0A3P7K1D8"/>
<protein>
    <submittedName>
        <fullName evidence="1">Uncharacterized protein</fullName>
    </submittedName>
</protein>
<feature type="non-terminal residue" evidence="1">
    <location>
        <position position="51"/>
    </location>
</feature>
<reference evidence="1 2" key="1">
    <citation type="submission" date="2018-11" db="EMBL/GenBank/DDBJ databases">
        <authorList>
            <consortium name="Pathogen Informatics"/>
        </authorList>
    </citation>
    <scope>NUCLEOTIDE SEQUENCE [LARGE SCALE GENOMIC DNA]</scope>
</reference>
<sequence>MAVENAESERAPSTTFPISLPHRQMLYISKELPHNLALEPLKLSEVFDDAN</sequence>
<organism evidence="1 2">
    <name type="scientific">Strongylus vulgaris</name>
    <name type="common">Blood worm</name>
    <dbReference type="NCBI Taxonomy" id="40348"/>
    <lineage>
        <taxon>Eukaryota</taxon>
        <taxon>Metazoa</taxon>
        <taxon>Ecdysozoa</taxon>
        <taxon>Nematoda</taxon>
        <taxon>Chromadorea</taxon>
        <taxon>Rhabditida</taxon>
        <taxon>Rhabditina</taxon>
        <taxon>Rhabditomorpha</taxon>
        <taxon>Strongyloidea</taxon>
        <taxon>Strongylidae</taxon>
        <taxon>Strongylus</taxon>
    </lineage>
</organism>
<accession>A0A3P7K1D8</accession>
<dbReference type="OrthoDB" id="284275at2759"/>
<keyword evidence="2" id="KW-1185">Reference proteome</keyword>
<gene>
    <name evidence="1" type="ORF">SVUK_LOCUS21047</name>
</gene>
<dbReference type="Proteomes" id="UP000270094">
    <property type="component" value="Unassembled WGS sequence"/>
</dbReference>
<evidence type="ECO:0000313" key="2">
    <source>
        <dbReference type="Proteomes" id="UP000270094"/>
    </source>
</evidence>
<dbReference type="EMBL" id="UYYB01149526">
    <property type="protein sequence ID" value="VDM86049.1"/>
    <property type="molecule type" value="Genomic_DNA"/>
</dbReference>
<evidence type="ECO:0000313" key="1">
    <source>
        <dbReference type="EMBL" id="VDM86049.1"/>
    </source>
</evidence>
<proteinExistence type="predicted"/>